<comment type="caution">
    <text evidence="3">The sequence shown here is derived from an EMBL/GenBank/DDBJ whole genome shotgun (WGS) entry which is preliminary data.</text>
</comment>
<accession>A0AAV9A324</accession>
<name>A0AAV9A324_ACOGR</name>
<keyword evidence="2" id="KW-0812">Transmembrane</keyword>
<reference evidence="3" key="1">
    <citation type="journal article" date="2023" name="Nat. Commun.">
        <title>Diploid and tetraploid genomes of Acorus and the evolution of monocots.</title>
        <authorList>
            <person name="Ma L."/>
            <person name="Liu K.W."/>
            <person name="Li Z."/>
            <person name="Hsiao Y.Y."/>
            <person name="Qi Y."/>
            <person name="Fu T."/>
            <person name="Tang G.D."/>
            <person name="Zhang D."/>
            <person name="Sun W.H."/>
            <person name="Liu D.K."/>
            <person name="Li Y."/>
            <person name="Chen G.Z."/>
            <person name="Liu X.D."/>
            <person name="Liao X.Y."/>
            <person name="Jiang Y.T."/>
            <person name="Yu X."/>
            <person name="Hao Y."/>
            <person name="Huang J."/>
            <person name="Zhao X.W."/>
            <person name="Ke S."/>
            <person name="Chen Y.Y."/>
            <person name="Wu W.L."/>
            <person name="Hsu J.L."/>
            <person name="Lin Y.F."/>
            <person name="Huang M.D."/>
            <person name="Li C.Y."/>
            <person name="Huang L."/>
            <person name="Wang Z.W."/>
            <person name="Zhao X."/>
            <person name="Zhong W.Y."/>
            <person name="Peng D.H."/>
            <person name="Ahmad S."/>
            <person name="Lan S."/>
            <person name="Zhang J.S."/>
            <person name="Tsai W.C."/>
            <person name="Van de Peer Y."/>
            <person name="Liu Z.J."/>
        </authorList>
    </citation>
    <scope>NUCLEOTIDE SEQUENCE</scope>
    <source>
        <strain evidence="3">SCP</strain>
    </source>
</reference>
<sequence>MQYPSAFTSSTDVKKLVYELTPLLATSIVINNVQPVLSGVAIGAGWQALVAYVNVGCYYIFGVPLGLILGYKLDLGVKDIWYGMLSGTVLRTLILFWMIYKINWNEELSIAVDRIRQWGGHSKDHVRHA</sequence>
<keyword evidence="4" id="KW-1185">Reference proteome</keyword>
<dbReference type="GO" id="GO:0042910">
    <property type="term" value="F:xenobiotic transmembrane transporter activity"/>
    <property type="evidence" value="ECO:0007669"/>
    <property type="project" value="InterPro"/>
</dbReference>
<evidence type="ECO:0000256" key="2">
    <source>
        <dbReference type="SAM" id="Phobius"/>
    </source>
</evidence>
<protein>
    <submittedName>
        <fullName evidence="3">Protein TRANSPARENT TESTA 12</fullName>
    </submittedName>
</protein>
<keyword evidence="2" id="KW-0472">Membrane</keyword>
<dbReference type="GO" id="GO:0016020">
    <property type="term" value="C:membrane"/>
    <property type="evidence" value="ECO:0007669"/>
    <property type="project" value="InterPro"/>
</dbReference>
<dbReference type="Pfam" id="PF01554">
    <property type="entry name" value="MatE"/>
    <property type="match status" value="1"/>
</dbReference>
<dbReference type="PANTHER" id="PTHR11206">
    <property type="entry name" value="MULTIDRUG RESISTANCE PROTEIN"/>
    <property type="match status" value="1"/>
</dbReference>
<comment type="similarity">
    <text evidence="1">Belongs to the multi antimicrobial extrusion (MATE) (TC 2.A.66.1) family.</text>
</comment>
<gene>
    <name evidence="3" type="ORF">QJS04_geneDACA020391</name>
</gene>
<evidence type="ECO:0000256" key="1">
    <source>
        <dbReference type="ARBA" id="ARBA00010199"/>
    </source>
</evidence>
<dbReference type="Proteomes" id="UP001179952">
    <property type="component" value="Unassembled WGS sequence"/>
</dbReference>
<proteinExistence type="inferred from homology"/>
<feature type="transmembrane region" description="Helical" evidence="2">
    <location>
        <begin position="20"/>
        <end position="42"/>
    </location>
</feature>
<dbReference type="EMBL" id="JAUJYN010000015">
    <property type="protein sequence ID" value="KAK1258541.1"/>
    <property type="molecule type" value="Genomic_DNA"/>
</dbReference>
<dbReference type="InterPro" id="IPR002528">
    <property type="entry name" value="MATE_fam"/>
</dbReference>
<keyword evidence="2" id="KW-1133">Transmembrane helix</keyword>
<organism evidence="3 4">
    <name type="scientific">Acorus gramineus</name>
    <name type="common">Dwarf sweet flag</name>
    <dbReference type="NCBI Taxonomy" id="55184"/>
    <lineage>
        <taxon>Eukaryota</taxon>
        <taxon>Viridiplantae</taxon>
        <taxon>Streptophyta</taxon>
        <taxon>Embryophyta</taxon>
        <taxon>Tracheophyta</taxon>
        <taxon>Spermatophyta</taxon>
        <taxon>Magnoliopsida</taxon>
        <taxon>Liliopsida</taxon>
        <taxon>Acoraceae</taxon>
        <taxon>Acorus</taxon>
    </lineage>
</organism>
<feature type="transmembrane region" description="Helical" evidence="2">
    <location>
        <begin position="49"/>
        <end position="68"/>
    </location>
</feature>
<dbReference type="AlphaFoldDB" id="A0AAV9A324"/>
<evidence type="ECO:0000313" key="3">
    <source>
        <dbReference type="EMBL" id="KAK1258541.1"/>
    </source>
</evidence>
<feature type="transmembrane region" description="Helical" evidence="2">
    <location>
        <begin position="80"/>
        <end position="100"/>
    </location>
</feature>
<reference evidence="3" key="2">
    <citation type="submission" date="2023-06" db="EMBL/GenBank/DDBJ databases">
        <authorList>
            <person name="Ma L."/>
            <person name="Liu K.-W."/>
            <person name="Li Z."/>
            <person name="Hsiao Y.-Y."/>
            <person name="Qi Y."/>
            <person name="Fu T."/>
            <person name="Tang G."/>
            <person name="Zhang D."/>
            <person name="Sun W.-H."/>
            <person name="Liu D.-K."/>
            <person name="Li Y."/>
            <person name="Chen G.-Z."/>
            <person name="Liu X.-D."/>
            <person name="Liao X.-Y."/>
            <person name="Jiang Y.-T."/>
            <person name="Yu X."/>
            <person name="Hao Y."/>
            <person name="Huang J."/>
            <person name="Zhao X.-W."/>
            <person name="Ke S."/>
            <person name="Chen Y.-Y."/>
            <person name="Wu W.-L."/>
            <person name="Hsu J.-L."/>
            <person name="Lin Y.-F."/>
            <person name="Huang M.-D."/>
            <person name="Li C.-Y."/>
            <person name="Huang L."/>
            <person name="Wang Z.-W."/>
            <person name="Zhao X."/>
            <person name="Zhong W.-Y."/>
            <person name="Peng D.-H."/>
            <person name="Ahmad S."/>
            <person name="Lan S."/>
            <person name="Zhang J.-S."/>
            <person name="Tsai W.-C."/>
            <person name="Van De Peer Y."/>
            <person name="Liu Z.-J."/>
        </authorList>
    </citation>
    <scope>NUCLEOTIDE SEQUENCE</scope>
    <source>
        <strain evidence="3">SCP</strain>
        <tissue evidence="3">Leaves</tissue>
    </source>
</reference>
<dbReference type="GO" id="GO:0015297">
    <property type="term" value="F:antiporter activity"/>
    <property type="evidence" value="ECO:0007669"/>
    <property type="project" value="InterPro"/>
</dbReference>
<evidence type="ECO:0000313" key="4">
    <source>
        <dbReference type="Proteomes" id="UP001179952"/>
    </source>
</evidence>